<name>A0ABT4AV78_9ACTN</name>
<reference evidence="1" key="1">
    <citation type="submission" date="2022-11" db="EMBL/GenBank/DDBJ databases">
        <authorList>
            <person name="Somphong A."/>
            <person name="Phongsopitanun W."/>
        </authorList>
    </citation>
    <scope>NUCLEOTIDE SEQUENCE</scope>
    <source>
        <strain evidence="1">Pm04-4</strain>
    </source>
</reference>
<dbReference type="EMBL" id="JAPNTZ010000003">
    <property type="protein sequence ID" value="MCY1138146.1"/>
    <property type="molecule type" value="Genomic_DNA"/>
</dbReference>
<comment type="caution">
    <text evidence="1">The sequence shown here is derived from an EMBL/GenBank/DDBJ whole genome shotgun (WGS) entry which is preliminary data.</text>
</comment>
<organism evidence="1 2">
    <name type="scientific">Paractinoplanes pyxinae</name>
    <dbReference type="NCBI Taxonomy" id="2997416"/>
    <lineage>
        <taxon>Bacteria</taxon>
        <taxon>Bacillati</taxon>
        <taxon>Actinomycetota</taxon>
        <taxon>Actinomycetes</taxon>
        <taxon>Micromonosporales</taxon>
        <taxon>Micromonosporaceae</taxon>
        <taxon>Paractinoplanes</taxon>
    </lineage>
</organism>
<sequence length="58" mass="6464">MDKTTAIETDLADLRGTTLDQLCQRALQDALEPYRRILISQVERPRLNIGTGPPGRAD</sequence>
<evidence type="ECO:0000313" key="2">
    <source>
        <dbReference type="Proteomes" id="UP001151002"/>
    </source>
</evidence>
<evidence type="ECO:0000313" key="1">
    <source>
        <dbReference type="EMBL" id="MCY1138146.1"/>
    </source>
</evidence>
<accession>A0ABT4AV78</accession>
<gene>
    <name evidence="1" type="ORF">OWR29_09070</name>
</gene>
<keyword evidence="2" id="KW-1185">Reference proteome</keyword>
<protein>
    <submittedName>
        <fullName evidence="1">Uncharacterized protein</fullName>
    </submittedName>
</protein>
<proteinExistence type="predicted"/>
<dbReference type="RefSeq" id="WP_267562123.1">
    <property type="nucleotide sequence ID" value="NZ_JAPNTZ010000003.1"/>
</dbReference>
<dbReference type="Proteomes" id="UP001151002">
    <property type="component" value="Unassembled WGS sequence"/>
</dbReference>